<dbReference type="Proteomes" id="UP000680625">
    <property type="component" value="Chromosome"/>
</dbReference>
<name>A0ABX8CDM9_9CHLA</name>
<dbReference type="RefSeq" id="WP_213241019.1">
    <property type="nucleotide sequence ID" value="NZ_CP060791.1"/>
</dbReference>
<reference evidence="2 3" key="1">
    <citation type="submission" date="2020-08" db="EMBL/GenBank/DDBJ databases">
        <title>Isolation and characterization of novel Chlamydia from Siamese crocodiles (Crocodylus siamensis).</title>
        <authorList>
            <person name="Sariya L."/>
        </authorList>
    </citation>
    <scope>NUCLEOTIDE SEQUENCE [LARGE SCALE GENOMIC DNA]</scope>
    <source>
        <strain evidence="2 3">No. 12</strain>
    </source>
</reference>
<evidence type="ECO:0000256" key="1">
    <source>
        <dbReference type="SAM" id="Phobius"/>
    </source>
</evidence>
<protein>
    <submittedName>
        <fullName evidence="2">Uncharacterized protein</fullName>
    </submittedName>
</protein>
<keyword evidence="3" id="KW-1185">Reference proteome</keyword>
<organism evidence="2 3">
    <name type="scientific">Chlamydia crocodili</name>
    <dbReference type="NCBI Taxonomy" id="2766982"/>
    <lineage>
        <taxon>Bacteria</taxon>
        <taxon>Pseudomonadati</taxon>
        <taxon>Chlamydiota</taxon>
        <taxon>Chlamydiia</taxon>
        <taxon>Chlamydiales</taxon>
        <taxon>Chlamydiaceae</taxon>
        <taxon>Chlamydia/Chlamydophila group</taxon>
        <taxon>Chlamydia</taxon>
    </lineage>
</organism>
<keyword evidence="1" id="KW-0812">Transmembrane</keyword>
<keyword evidence="1" id="KW-1133">Transmembrane helix</keyword>
<evidence type="ECO:0000313" key="3">
    <source>
        <dbReference type="Proteomes" id="UP000680625"/>
    </source>
</evidence>
<sequence length="274" mass="31831">MISYFFSSAIFSHSFLKDLPKFDRGSGYLESLAERVDRILQFRDGSHVLYIDSMNTQGQLVYVDIQIPLFFQEKLRTLFLYLLIIPVIIAFIIKLVMRIALYYKYGGWERWSEQTAILVGHPSRPDENPPQIFSKEQLQSMNFHLPPLGQKNMERILNEHQRLRNIGSKSALNRMGVGIKSKTGKSDALGDDDDIFFTHPDFPRLEFESIGPMKINDLVGYSAQEWADMHVLDYLAFQREELSKLRGFTNPRTIHIQRMRTDPVGHCVLIIREC</sequence>
<dbReference type="EMBL" id="CP060791">
    <property type="protein sequence ID" value="QVE49101.1"/>
    <property type="molecule type" value="Genomic_DNA"/>
</dbReference>
<proteinExistence type="predicted"/>
<keyword evidence="1" id="KW-0472">Membrane</keyword>
<gene>
    <name evidence="2" type="ORF">H9Q19_00010</name>
</gene>
<evidence type="ECO:0000313" key="2">
    <source>
        <dbReference type="EMBL" id="QVE49101.1"/>
    </source>
</evidence>
<accession>A0ABX8CDM9</accession>
<feature type="transmembrane region" description="Helical" evidence="1">
    <location>
        <begin position="78"/>
        <end position="101"/>
    </location>
</feature>
<dbReference type="GeneID" id="301703970"/>